<accession>A0A0L8GPW9</accession>
<evidence type="ECO:0000313" key="2">
    <source>
        <dbReference type="EMBL" id="KOF79048.1"/>
    </source>
</evidence>
<name>A0A0L8GPW9_OCTBM</name>
<proteinExistence type="predicted"/>
<sequence length="68" mass="7820">MIPGINLNGSIPSNFSQHIITLIPLSLYPLIATTLRAQSFQVAKLPRYLIPCFFFFFFLLHCNFSRTE</sequence>
<feature type="transmembrane region" description="Helical" evidence="1">
    <location>
        <begin position="15"/>
        <end position="36"/>
    </location>
</feature>
<feature type="transmembrane region" description="Helical" evidence="1">
    <location>
        <begin position="48"/>
        <end position="66"/>
    </location>
</feature>
<keyword evidence="1" id="KW-0472">Membrane</keyword>
<organism evidence="2">
    <name type="scientific">Octopus bimaculoides</name>
    <name type="common">California two-spotted octopus</name>
    <dbReference type="NCBI Taxonomy" id="37653"/>
    <lineage>
        <taxon>Eukaryota</taxon>
        <taxon>Metazoa</taxon>
        <taxon>Spiralia</taxon>
        <taxon>Lophotrochozoa</taxon>
        <taxon>Mollusca</taxon>
        <taxon>Cephalopoda</taxon>
        <taxon>Coleoidea</taxon>
        <taxon>Octopodiformes</taxon>
        <taxon>Octopoda</taxon>
        <taxon>Incirrata</taxon>
        <taxon>Octopodidae</taxon>
        <taxon>Octopus</taxon>
    </lineage>
</organism>
<dbReference type="AlphaFoldDB" id="A0A0L8GPW9"/>
<keyword evidence="1" id="KW-0812">Transmembrane</keyword>
<dbReference type="EMBL" id="KQ420866">
    <property type="protein sequence ID" value="KOF79048.1"/>
    <property type="molecule type" value="Genomic_DNA"/>
</dbReference>
<gene>
    <name evidence="2" type="ORF">OCBIM_22029977mg</name>
</gene>
<keyword evidence="1" id="KW-1133">Transmembrane helix</keyword>
<reference evidence="2" key="1">
    <citation type="submission" date="2015-07" db="EMBL/GenBank/DDBJ databases">
        <title>MeaNS - Measles Nucleotide Surveillance Program.</title>
        <authorList>
            <person name="Tran T."/>
            <person name="Druce J."/>
        </authorList>
    </citation>
    <scope>NUCLEOTIDE SEQUENCE</scope>
    <source>
        <strain evidence="2">UCB-OBI-ISO-001</strain>
        <tissue evidence="2">Gonad</tissue>
    </source>
</reference>
<protein>
    <submittedName>
        <fullName evidence="2">Uncharacterized protein</fullName>
    </submittedName>
</protein>
<evidence type="ECO:0000256" key="1">
    <source>
        <dbReference type="SAM" id="Phobius"/>
    </source>
</evidence>